<protein>
    <submittedName>
        <fullName evidence="4">Uncharacterized protein</fullName>
    </submittedName>
</protein>
<dbReference type="GO" id="GO:0032422">
    <property type="term" value="F:purine-rich negative regulatory element binding"/>
    <property type="evidence" value="ECO:0007669"/>
    <property type="project" value="InterPro"/>
</dbReference>
<dbReference type="Gene3D" id="3.30.2450.30">
    <property type="match status" value="1"/>
</dbReference>
<accession>A0A820LY08</accession>
<dbReference type="Pfam" id="PF04845">
    <property type="entry name" value="PurA"/>
    <property type="match status" value="1"/>
</dbReference>
<feature type="non-terminal residue" evidence="4">
    <location>
        <position position="29"/>
    </location>
</feature>
<evidence type="ECO:0000313" key="5">
    <source>
        <dbReference type="Proteomes" id="UP000663881"/>
    </source>
</evidence>
<name>A0A820LY08_9BILA</name>
<keyword evidence="2" id="KW-0238">DNA-binding</keyword>
<dbReference type="AlphaFoldDB" id="A0A820LY08"/>
<organism evidence="4 5">
    <name type="scientific">Adineta steineri</name>
    <dbReference type="NCBI Taxonomy" id="433720"/>
    <lineage>
        <taxon>Eukaryota</taxon>
        <taxon>Metazoa</taxon>
        <taxon>Spiralia</taxon>
        <taxon>Gnathifera</taxon>
        <taxon>Rotifera</taxon>
        <taxon>Eurotatoria</taxon>
        <taxon>Bdelloidea</taxon>
        <taxon>Adinetida</taxon>
        <taxon>Adinetidae</taxon>
        <taxon>Adineta</taxon>
    </lineage>
</organism>
<dbReference type="EMBL" id="CAJOAY010023187">
    <property type="protein sequence ID" value="CAF4364196.1"/>
    <property type="molecule type" value="Genomic_DNA"/>
</dbReference>
<reference evidence="4" key="1">
    <citation type="submission" date="2021-02" db="EMBL/GenBank/DDBJ databases">
        <authorList>
            <person name="Nowell W R."/>
        </authorList>
    </citation>
    <scope>NUCLEOTIDE SEQUENCE</scope>
</reference>
<evidence type="ECO:0000256" key="1">
    <source>
        <dbReference type="ARBA" id="ARBA00009251"/>
    </source>
</evidence>
<evidence type="ECO:0000256" key="2">
    <source>
        <dbReference type="ARBA" id="ARBA00023125"/>
    </source>
</evidence>
<sequence>QIALPVQGVQEIRDALNTLLEEFGNEDDR</sequence>
<feature type="non-terminal residue" evidence="4">
    <location>
        <position position="1"/>
    </location>
</feature>
<evidence type="ECO:0000313" key="4">
    <source>
        <dbReference type="EMBL" id="CAF4364196.1"/>
    </source>
</evidence>
<dbReference type="Proteomes" id="UP000663881">
    <property type="component" value="Unassembled WGS sequence"/>
</dbReference>
<dbReference type="InterPro" id="IPR006628">
    <property type="entry name" value="PUR-bd_fam"/>
</dbReference>
<dbReference type="GO" id="GO:0000977">
    <property type="term" value="F:RNA polymerase II transcription regulatory region sequence-specific DNA binding"/>
    <property type="evidence" value="ECO:0007669"/>
    <property type="project" value="InterPro"/>
</dbReference>
<evidence type="ECO:0000313" key="3">
    <source>
        <dbReference type="EMBL" id="CAF4363955.1"/>
    </source>
</evidence>
<gene>
    <name evidence="3" type="ORF">OKA104_LOCUS49480</name>
    <name evidence="4" type="ORF">OKA104_LOCUS49493</name>
</gene>
<comment type="caution">
    <text evidence="4">The sequence shown here is derived from an EMBL/GenBank/DDBJ whole genome shotgun (WGS) entry which is preliminary data.</text>
</comment>
<dbReference type="EMBL" id="CAJOAY010023162">
    <property type="protein sequence ID" value="CAF4363955.1"/>
    <property type="molecule type" value="Genomic_DNA"/>
</dbReference>
<comment type="similarity">
    <text evidence="1">Belongs to the PUR DNA-binding protein family.</text>
</comment>
<proteinExistence type="inferred from homology"/>